<sequence>MLKSRDLALIAIFTGIIAALGLIPAFAPFGSAVPITAQSMGIMLAGAILGSKRGALSVLLFLALVAVGLPLLSGGRGGLGVFAGPSVGYLIGFPIAAFLVGLLTERIGRPYKLTLGVMANILGGIIALNAIGIVGMALVLDVSLVKATTIAAAFIPGDLAKAVVTAFVAAGVHAAYPGLIPARAERSAAAAERIAA</sequence>
<feature type="transmembrane region" description="Helical" evidence="9">
    <location>
        <begin position="32"/>
        <end position="49"/>
    </location>
</feature>
<accession>A0A0A0JBP6</accession>
<keyword evidence="4 8" id="KW-1003">Cell membrane</keyword>
<keyword evidence="7 8" id="KW-0472">Membrane</keyword>
<evidence type="ECO:0000256" key="7">
    <source>
        <dbReference type="ARBA" id="ARBA00023136"/>
    </source>
</evidence>
<dbReference type="GO" id="GO:0005886">
    <property type="term" value="C:plasma membrane"/>
    <property type="evidence" value="ECO:0007669"/>
    <property type="project" value="UniProtKB-SubCell"/>
</dbReference>
<evidence type="ECO:0000256" key="3">
    <source>
        <dbReference type="ARBA" id="ARBA00022448"/>
    </source>
</evidence>
<keyword evidence="6 9" id="KW-1133">Transmembrane helix</keyword>
<keyword evidence="3 8" id="KW-0813">Transport</keyword>
<dbReference type="STRING" id="1385520.N802_12785"/>
<dbReference type="Gene3D" id="1.10.1760.20">
    <property type="match status" value="1"/>
</dbReference>
<keyword evidence="11" id="KW-1185">Reference proteome</keyword>
<dbReference type="EMBL" id="AVPJ01000002">
    <property type="protein sequence ID" value="KGN34239.1"/>
    <property type="molecule type" value="Genomic_DNA"/>
</dbReference>
<proteinExistence type="inferred from homology"/>
<evidence type="ECO:0000256" key="6">
    <source>
        <dbReference type="ARBA" id="ARBA00022989"/>
    </source>
</evidence>
<comment type="similarity">
    <text evidence="2 8">Belongs to the BioY family.</text>
</comment>
<keyword evidence="5 9" id="KW-0812">Transmembrane</keyword>
<gene>
    <name evidence="10" type="ORF">N802_12785</name>
</gene>
<dbReference type="AlphaFoldDB" id="A0A0A0JBP6"/>
<evidence type="ECO:0000256" key="4">
    <source>
        <dbReference type="ARBA" id="ARBA00022475"/>
    </source>
</evidence>
<dbReference type="GO" id="GO:0015225">
    <property type="term" value="F:biotin transmembrane transporter activity"/>
    <property type="evidence" value="ECO:0007669"/>
    <property type="project" value="UniProtKB-UniRule"/>
</dbReference>
<dbReference type="PANTHER" id="PTHR34295">
    <property type="entry name" value="BIOTIN TRANSPORTER BIOY"/>
    <property type="match status" value="1"/>
</dbReference>
<feature type="transmembrane region" description="Helical" evidence="9">
    <location>
        <begin position="79"/>
        <end position="103"/>
    </location>
</feature>
<evidence type="ECO:0000256" key="5">
    <source>
        <dbReference type="ARBA" id="ARBA00022692"/>
    </source>
</evidence>
<feature type="transmembrane region" description="Helical" evidence="9">
    <location>
        <begin position="159"/>
        <end position="179"/>
    </location>
</feature>
<dbReference type="PANTHER" id="PTHR34295:SF4">
    <property type="entry name" value="BIOTIN TRANSPORTER BIOY-RELATED"/>
    <property type="match status" value="1"/>
</dbReference>
<dbReference type="InterPro" id="IPR003784">
    <property type="entry name" value="BioY"/>
</dbReference>
<evidence type="ECO:0000256" key="8">
    <source>
        <dbReference type="PIRNR" id="PIRNR016661"/>
    </source>
</evidence>
<evidence type="ECO:0000313" key="11">
    <source>
        <dbReference type="Proteomes" id="UP000030002"/>
    </source>
</evidence>
<name>A0A0A0JBP6_9MICO</name>
<evidence type="ECO:0000256" key="1">
    <source>
        <dbReference type="ARBA" id="ARBA00004651"/>
    </source>
</evidence>
<feature type="transmembrane region" description="Helical" evidence="9">
    <location>
        <begin position="56"/>
        <end position="73"/>
    </location>
</feature>
<evidence type="ECO:0000256" key="2">
    <source>
        <dbReference type="ARBA" id="ARBA00010692"/>
    </source>
</evidence>
<feature type="transmembrane region" description="Helical" evidence="9">
    <location>
        <begin position="115"/>
        <end position="139"/>
    </location>
</feature>
<dbReference type="Proteomes" id="UP000030002">
    <property type="component" value="Unassembled WGS sequence"/>
</dbReference>
<evidence type="ECO:0000256" key="9">
    <source>
        <dbReference type="SAM" id="Phobius"/>
    </source>
</evidence>
<organism evidence="10 11">
    <name type="scientific">Knoellia sinensis KCTC 19936</name>
    <dbReference type="NCBI Taxonomy" id="1385520"/>
    <lineage>
        <taxon>Bacteria</taxon>
        <taxon>Bacillati</taxon>
        <taxon>Actinomycetota</taxon>
        <taxon>Actinomycetes</taxon>
        <taxon>Micrococcales</taxon>
        <taxon>Intrasporangiaceae</taxon>
        <taxon>Knoellia</taxon>
    </lineage>
</organism>
<dbReference type="eggNOG" id="COG1268">
    <property type="taxonomic scope" value="Bacteria"/>
</dbReference>
<protein>
    <recommendedName>
        <fullName evidence="8">Biotin transporter</fullName>
    </recommendedName>
</protein>
<feature type="transmembrane region" description="Helical" evidence="9">
    <location>
        <begin position="7"/>
        <end position="26"/>
    </location>
</feature>
<evidence type="ECO:0000313" key="10">
    <source>
        <dbReference type="EMBL" id="KGN34239.1"/>
    </source>
</evidence>
<reference evidence="10 11" key="1">
    <citation type="submission" date="2013-08" db="EMBL/GenBank/DDBJ databases">
        <title>The genome sequence of Knoellia sinensis.</title>
        <authorList>
            <person name="Zhu W."/>
            <person name="Wang G."/>
        </authorList>
    </citation>
    <scope>NUCLEOTIDE SEQUENCE [LARGE SCALE GENOMIC DNA]</scope>
    <source>
        <strain evidence="10 11">KCTC 19936</strain>
    </source>
</reference>
<dbReference type="Pfam" id="PF02632">
    <property type="entry name" value="BioY"/>
    <property type="match status" value="1"/>
</dbReference>
<dbReference type="PIRSF" id="PIRSF016661">
    <property type="entry name" value="BioY"/>
    <property type="match status" value="1"/>
</dbReference>
<dbReference type="RefSeq" id="WP_035912414.1">
    <property type="nucleotide sequence ID" value="NZ_AVPJ01000002.1"/>
</dbReference>
<dbReference type="OrthoDB" id="9803495at2"/>
<comment type="subcellular location">
    <subcellularLocation>
        <location evidence="1 8">Cell membrane</location>
        <topology evidence="1 8">Multi-pass membrane protein</topology>
    </subcellularLocation>
</comment>
<comment type="caution">
    <text evidence="10">The sequence shown here is derived from an EMBL/GenBank/DDBJ whole genome shotgun (WGS) entry which is preliminary data.</text>
</comment>